<evidence type="ECO:0000313" key="2">
    <source>
        <dbReference type="Proteomes" id="UP001162992"/>
    </source>
</evidence>
<protein>
    <submittedName>
        <fullName evidence="1">Uncharacterized protein</fullName>
    </submittedName>
</protein>
<gene>
    <name evidence="1" type="ORF">O6H91_06G026000</name>
</gene>
<keyword evidence="2" id="KW-1185">Reference proteome</keyword>
<dbReference type="EMBL" id="CM055097">
    <property type="protein sequence ID" value="KAJ7551718.1"/>
    <property type="molecule type" value="Genomic_DNA"/>
</dbReference>
<comment type="caution">
    <text evidence="1">The sequence shown here is derived from an EMBL/GenBank/DDBJ whole genome shotgun (WGS) entry which is preliminary data.</text>
</comment>
<reference evidence="2" key="1">
    <citation type="journal article" date="2024" name="Proc. Natl. Acad. Sci. U.S.A.">
        <title>Extraordinary preservation of gene collinearity over three hundred million years revealed in homosporous lycophytes.</title>
        <authorList>
            <person name="Li C."/>
            <person name="Wickell D."/>
            <person name="Kuo L.Y."/>
            <person name="Chen X."/>
            <person name="Nie B."/>
            <person name="Liao X."/>
            <person name="Peng D."/>
            <person name="Ji J."/>
            <person name="Jenkins J."/>
            <person name="Williams M."/>
            <person name="Shu S."/>
            <person name="Plott C."/>
            <person name="Barry K."/>
            <person name="Rajasekar S."/>
            <person name="Grimwood J."/>
            <person name="Han X."/>
            <person name="Sun S."/>
            <person name="Hou Z."/>
            <person name="He W."/>
            <person name="Dai G."/>
            <person name="Sun C."/>
            <person name="Schmutz J."/>
            <person name="Leebens-Mack J.H."/>
            <person name="Li F.W."/>
            <person name="Wang L."/>
        </authorList>
    </citation>
    <scope>NUCLEOTIDE SEQUENCE [LARGE SCALE GENOMIC DNA]</scope>
    <source>
        <strain evidence="2">cv. PW_Plant_1</strain>
    </source>
</reference>
<name>A0ACC2DBT8_DIPCM</name>
<dbReference type="Proteomes" id="UP001162992">
    <property type="component" value="Chromosome 6"/>
</dbReference>
<sequence>MSLLSSLPPSYDNLVLLLANTPDLSLQKVTTSLLHKEVRRKSLSTSNTKIVALYSNKQQLLKKKSSNDKKTKAEQTDSNQQSQKHNRQHQQLKTRLFCKYCKRTNHDIKDCRFLKHNEAKKKMQQDGGSDFAKTSQEEPTLLMIQDLPIRDDWYLDSGASQHMTACKFLCEDLTQANSKYVYFGDSNALEIGGKGSIRLYLRKLTLLENVLYYVPRLTNNLLSVSKFTDQGCKALFDSKQCTILDKHNKEIFSANREGNLYVLRHEYALSTNLSTSNAQLASKTKTSKHKVNLLYAS</sequence>
<organism evidence="1 2">
    <name type="scientific">Diphasiastrum complanatum</name>
    <name type="common">Issler's clubmoss</name>
    <name type="synonym">Lycopodium complanatum</name>
    <dbReference type="NCBI Taxonomy" id="34168"/>
    <lineage>
        <taxon>Eukaryota</taxon>
        <taxon>Viridiplantae</taxon>
        <taxon>Streptophyta</taxon>
        <taxon>Embryophyta</taxon>
        <taxon>Tracheophyta</taxon>
        <taxon>Lycopodiopsida</taxon>
        <taxon>Lycopodiales</taxon>
        <taxon>Lycopodiaceae</taxon>
        <taxon>Lycopodioideae</taxon>
        <taxon>Diphasiastrum</taxon>
    </lineage>
</organism>
<proteinExistence type="predicted"/>
<evidence type="ECO:0000313" key="1">
    <source>
        <dbReference type="EMBL" id="KAJ7551718.1"/>
    </source>
</evidence>
<accession>A0ACC2DBT8</accession>